<dbReference type="PANTHER" id="PTHR21310:SF15">
    <property type="entry name" value="AMINOGLYCOSIDE PHOSPHOTRANSFERASE DOMAIN-CONTAINING PROTEIN"/>
    <property type="match status" value="1"/>
</dbReference>
<evidence type="ECO:0000313" key="3">
    <source>
        <dbReference type="EMBL" id="GGC87884.1"/>
    </source>
</evidence>
<comment type="caution">
    <text evidence="3">The sequence shown here is derived from an EMBL/GenBank/DDBJ whole genome shotgun (WGS) entry which is preliminary data.</text>
</comment>
<reference evidence="4" key="1">
    <citation type="journal article" date="2019" name="Int. J. Syst. Evol. Microbiol.">
        <title>The Global Catalogue of Microorganisms (GCM) 10K type strain sequencing project: providing services to taxonomists for standard genome sequencing and annotation.</title>
        <authorList>
            <consortium name="The Broad Institute Genomics Platform"/>
            <consortium name="The Broad Institute Genome Sequencing Center for Infectious Disease"/>
            <person name="Wu L."/>
            <person name="Ma J."/>
        </authorList>
    </citation>
    <scope>NUCLEOTIDE SEQUENCE [LARGE SCALE GENOMIC DNA]</scope>
    <source>
        <strain evidence="4">CGMCC 1.15480</strain>
    </source>
</reference>
<evidence type="ECO:0000259" key="2">
    <source>
        <dbReference type="Pfam" id="PF01636"/>
    </source>
</evidence>
<accession>A0ABQ1P097</accession>
<dbReference type="EMBL" id="BMJI01000005">
    <property type="protein sequence ID" value="GGC87884.1"/>
    <property type="molecule type" value="Genomic_DNA"/>
</dbReference>
<sequence>MHVGLTGHPAYGGGVRRTPEQLAAIASAAVPLLSARAVAAEPDDAADFDAALIRDGADRTWRVRSPKHPEASLRLENELTVLRSFTPAVRADLPFELPTVAGTVRQGPLTTFVYSHLPGARLRIDDVRSRSVAPAVGRALAAVHGLPHDLVEDAGLPAYAANEFRQRRLNELDQAASTARIPARLLRRWEDALEDVSLWRFAPTVVHGDLHEDHVLVDGDRVTAVSGWTDLHVGDPADDFAWLVACNDQSFVEIVLEAYSMALPEPEDPHLMHRAALSAEFALAKWLVRGVTLDDAGMVAEARHMLDELDRDVERTGGWELTSPPPEVTEVPDEQAAAAPGSTPEVFAHPAAGDPAGDTPDGVMSTGATAVSPSAATADAGTPRPTAATRVTEPDAVTTRHPVIARPGTEPEPVAPPAMPTAPPSIPVTGTADHGTDSNTDTADRGADPATVADGGSSPAARLAGATAVRDPEDYRH</sequence>
<feature type="compositionally biased region" description="Pro residues" evidence="1">
    <location>
        <begin position="413"/>
        <end position="426"/>
    </location>
</feature>
<protein>
    <recommendedName>
        <fullName evidence="2">Aminoglycoside phosphotransferase domain-containing protein</fullName>
    </recommendedName>
</protein>
<dbReference type="InterPro" id="IPR002575">
    <property type="entry name" value="Aminoglycoside_PTrfase"/>
</dbReference>
<dbReference type="InterPro" id="IPR011009">
    <property type="entry name" value="Kinase-like_dom_sf"/>
</dbReference>
<evidence type="ECO:0000313" key="4">
    <source>
        <dbReference type="Proteomes" id="UP000597761"/>
    </source>
</evidence>
<feature type="region of interest" description="Disordered" evidence="1">
    <location>
        <begin position="315"/>
        <end position="477"/>
    </location>
</feature>
<name>A0ABQ1P097_9MICC</name>
<keyword evidence="4" id="KW-1185">Reference proteome</keyword>
<evidence type="ECO:0000256" key="1">
    <source>
        <dbReference type="SAM" id="MobiDB-lite"/>
    </source>
</evidence>
<feature type="compositionally biased region" description="Polar residues" evidence="1">
    <location>
        <begin position="366"/>
        <end position="375"/>
    </location>
</feature>
<gene>
    <name evidence="3" type="ORF">GCM10011512_13520</name>
</gene>
<dbReference type="PANTHER" id="PTHR21310">
    <property type="entry name" value="AMINOGLYCOSIDE PHOSPHOTRANSFERASE-RELATED-RELATED"/>
    <property type="match status" value="1"/>
</dbReference>
<organism evidence="3 4">
    <name type="scientific">Tersicoccus solisilvae</name>
    <dbReference type="NCBI Taxonomy" id="1882339"/>
    <lineage>
        <taxon>Bacteria</taxon>
        <taxon>Bacillati</taxon>
        <taxon>Actinomycetota</taxon>
        <taxon>Actinomycetes</taxon>
        <taxon>Micrococcales</taxon>
        <taxon>Micrococcaceae</taxon>
        <taxon>Tersicoccus</taxon>
    </lineage>
</organism>
<dbReference type="Gene3D" id="3.90.1200.10">
    <property type="match status" value="1"/>
</dbReference>
<dbReference type="Proteomes" id="UP000597761">
    <property type="component" value="Unassembled WGS sequence"/>
</dbReference>
<proteinExistence type="predicted"/>
<dbReference type="InterPro" id="IPR051678">
    <property type="entry name" value="AGP_Transferase"/>
</dbReference>
<dbReference type="SUPFAM" id="SSF56112">
    <property type="entry name" value="Protein kinase-like (PK-like)"/>
    <property type="match status" value="1"/>
</dbReference>
<dbReference type="Pfam" id="PF01636">
    <property type="entry name" value="APH"/>
    <property type="match status" value="1"/>
</dbReference>
<feature type="domain" description="Aminoglycoside phosphotransferase" evidence="2">
    <location>
        <begin position="45"/>
        <end position="262"/>
    </location>
</feature>